<sequence length="81" mass="9420">MNRDALRQAILEELSDIAPDIDTAGVKDTEILREEYDLDSMDVMNLLIAIHKRLQVDIPERDYGRMQTLGELLDYIERQSQ</sequence>
<keyword evidence="4" id="KW-1185">Reference proteome</keyword>
<dbReference type="SUPFAM" id="SSF47336">
    <property type="entry name" value="ACP-like"/>
    <property type="match status" value="1"/>
</dbReference>
<proteinExistence type="predicted"/>
<dbReference type="Gene3D" id="1.10.1200.10">
    <property type="entry name" value="ACP-like"/>
    <property type="match status" value="1"/>
</dbReference>
<dbReference type="Pfam" id="PF00550">
    <property type="entry name" value="PP-binding"/>
    <property type="match status" value="1"/>
</dbReference>
<dbReference type="PROSITE" id="PS50075">
    <property type="entry name" value="CARRIER"/>
    <property type="match status" value="1"/>
</dbReference>
<dbReference type="Proteomes" id="UP001302316">
    <property type="component" value="Unassembled WGS sequence"/>
</dbReference>
<comment type="caution">
    <text evidence="3">The sequence shown here is derived from an EMBL/GenBank/DDBJ whole genome shotgun (WGS) entry which is preliminary data.</text>
</comment>
<protein>
    <submittedName>
        <fullName evidence="3">Acyl carrier protein</fullName>
    </submittedName>
</protein>
<name>A0AAP6MKT8_9GAMM</name>
<dbReference type="EMBL" id="JAYGII010000026">
    <property type="protein sequence ID" value="MEA5446278.1"/>
    <property type="molecule type" value="Genomic_DNA"/>
</dbReference>
<accession>A0AAP6MKT8</accession>
<evidence type="ECO:0000313" key="4">
    <source>
        <dbReference type="Proteomes" id="UP001302316"/>
    </source>
</evidence>
<evidence type="ECO:0000313" key="3">
    <source>
        <dbReference type="EMBL" id="MEA5446278.1"/>
    </source>
</evidence>
<reference evidence="3 4" key="1">
    <citation type="submission" date="2023-12" db="EMBL/GenBank/DDBJ databases">
        <title>Whole-genome sequencing of halo(alkali)philic microorganisms from hypersaline lakes.</title>
        <authorList>
            <person name="Sorokin D.Y."/>
            <person name="Merkel A.Y."/>
            <person name="Messina E."/>
            <person name="Yakimov M."/>
        </authorList>
    </citation>
    <scope>NUCLEOTIDE SEQUENCE [LARGE SCALE GENOMIC DNA]</scope>
    <source>
        <strain evidence="3 4">AB-CW1</strain>
    </source>
</reference>
<dbReference type="EMBL" id="JAYGII010000017">
    <property type="protein sequence ID" value="MEA5445930.1"/>
    <property type="molecule type" value="Genomic_DNA"/>
</dbReference>
<evidence type="ECO:0000313" key="2">
    <source>
        <dbReference type="EMBL" id="MEA5445930.1"/>
    </source>
</evidence>
<dbReference type="RefSeq" id="WP_346051840.1">
    <property type="nucleotide sequence ID" value="NZ_JAYGII010000017.1"/>
</dbReference>
<gene>
    <name evidence="2" type="ORF">VCB98_08875</name>
    <name evidence="3" type="ORF">VCB98_10650</name>
</gene>
<dbReference type="InterPro" id="IPR009081">
    <property type="entry name" value="PP-bd_ACP"/>
</dbReference>
<feature type="domain" description="Carrier" evidence="1">
    <location>
        <begin position="1"/>
        <end position="80"/>
    </location>
</feature>
<evidence type="ECO:0000259" key="1">
    <source>
        <dbReference type="PROSITE" id="PS50075"/>
    </source>
</evidence>
<dbReference type="InterPro" id="IPR036736">
    <property type="entry name" value="ACP-like_sf"/>
</dbReference>
<dbReference type="AlphaFoldDB" id="A0AAP6MKT8"/>
<organism evidence="3 4">
    <name type="scientific">Natronospira elongata</name>
    <dbReference type="NCBI Taxonomy" id="3110268"/>
    <lineage>
        <taxon>Bacteria</taxon>
        <taxon>Pseudomonadati</taxon>
        <taxon>Pseudomonadota</taxon>
        <taxon>Gammaproteobacteria</taxon>
        <taxon>Natronospirales</taxon>
        <taxon>Natronospiraceae</taxon>
        <taxon>Natronospira</taxon>
    </lineage>
</organism>